<feature type="region of interest" description="Disordered" evidence="1">
    <location>
        <begin position="18"/>
        <end position="60"/>
    </location>
</feature>
<keyword evidence="3" id="KW-1185">Reference proteome</keyword>
<evidence type="ECO:0000313" key="3">
    <source>
        <dbReference type="Proteomes" id="UP000224080"/>
    </source>
</evidence>
<proteinExistence type="predicted"/>
<dbReference type="EMBL" id="PDNC01000167">
    <property type="protein sequence ID" value="PGG96680.1"/>
    <property type="molecule type" value="Genomic_DNA"/>
</dbReference>
<dbReference type="AlphaFoldDB" id="A0A2B7WJH3"/>
<feature type="compositionally biased region" description="Polar residues" evidence="1">
    <location>
        <begin position="40"/>
        <end position="52"/>
    </location>
</feature>
<name>A0A2B7WJH3_9EURO</name>
<reference evidence="2 3" key="1">
    <citation type="submission" date="2017-10" db="EMBL/GenBank/DDBJ databases">
        <title>Comparative genomics in systemic dimorphic fungi from Ajellomycetaceae.</title>
        <authorList>
            <person name="Munoz J.F."/>
            <person name="Mcewen J.G."/>
            <person name="Clay O.K."/>
            <person name="Cuomo C.A."/>
        </authorList>
    </citation>
    <scope>NUCLEOTIDE SEQUENCE [LARGE SCALE GENOMIC DNA]</scope>
    <source>
        <strain evidence="2 3">UAMH130</strain>
    </source>
</reference>
<gene>
    <name evidence="2" type="ORF">GX51_07720</name>
</gene>
<accession>A0A2B7WJH3</accession>
<sequence length="122" mass="12991">MGSSGLVGPVEIQPGPGFVILQSVPVPHQPQPNKRRTADQIPSTPDSQQSGPTYAAGPDSQVRTAAGVNYSCGLAKCPVPAVRVNYNMLDNTCAKGGPASNRRYVVLNRDHISRRGNRDLLQ</sequence>
<evidence type="ECO:0000256" key="1">
    <source>
        <dbReference type="SAM" id="MobiDB-lite"/>
    </source>
</evidence>
<dbReference type="Proteomes" id="UP000224080">
    <property type="component" value="Unassembled WGS sequence"/>
</dbReference>
<evidence type="ECO:0000313" key="2">
    <source>
        <dbReference type="EMBL" id="PGG96680.1"/>
    </source>
</evidence>
<comment type="caution">
    <text evidence="2">The sequence shown here is derived from an EMBL/GenBank/DDBJ whole genome shotgun (WGS) entry which is preliminary data.</text>
</comment>
<protein>
    <submittedName>
        <fullName evidence="2">Uncharacterized protein</fullName>
    </submittedName>
</protein>
<organism evidence="2 3">
    <name type="scientific">Blastomyces parvus</name>
    <dbReference type="NCBI Taxonomy" id="2060905"/>
    <lineage>
        <taxon>Eukaryota</taxon>
        <taxon>Fungi</taxon>
        <taxon>Dikarya</taxon>
        <taxon>Ascomycota</taxon>
        <taxon>Pezizomycotina</taxon>
        <taxon>Eurotiomycetes</taxon>
        <taxon>Eurotiomycetidae</taxon>
        <taxon>Onygenales</taxon>
        <taxon>Ajellomycetaceae</taxon>
        <taxon>Blastomyces</taxon>
    </lineage>
</organism>